<dbReference type="PANTHER" id="PTHR21398:SF21">
    <property type="entry name" value="AGAP004005-PA"/>
    <property type="match status" value="1"/>
</dbReference>
<feature type="chain" id="PRO_5042816008" evidence="1">
    <location>
        <begin position="22"/>
        <end position="194"/>
    </location>
</feature>
<evidence type="ECO:0000313" key="2">
    <source>
        <dbReference type="EMBL" id="KAK7598334.1"/>
    </source>
</evidence>
<keyword evidence="3" id="KW-1185">Reference proteome</keyword>
<organism evidence="2 3">
    <name type="scientific">Parthenolecanium corni</name>
    <dbReference type="NCBI Taxonomy" id="536013"/>
    <lineage>
        <taxon>Eukaryota</taxon>
        <taxon>Metazoa</taxon>
        <taxon>Ecdysozoa</taxon>
        <taxon>Arthropoda</taxon>
        <taxon>Hexapoda</taxon>
        <taxon>Insecta</taxon>
        <taxon>Pterygota</taxon>
        <taxon>Neoptera</taxon>
        <taxon>Paraneoptera</taxon>
        <taxon>Hemiptera</taxon>
        <taxon>Sternorrhyncha</taxon>
        <taxon>Coccoidea</taxon>
        <taxon>Coccidae</taxon>
        <taxon>Parthenolecanium</taxon>
    </lineage>
</organism>
<dbReference type="InterPro" id="IPR006631">
    <property type="entry name" value="DM4_12"/>
</dbReference>
<evidence type="ECO:0000256" key="1">
    <source>
        <dbReference type="SAM" id="SignalP"/>
    </source>
</evidence>
<dbReference type="SMART" id="SM00718">
    <property type="entry name" value="DM4_12"/>
    <property type="match status" value="1"/>
</dbReference>
<dbReference type="EMBL" id="JBBCAQ010000014">
    <property type="protein sequence ID" value="KAK7598334.1"/>
    <property type="molecule type" value="Genomic_DNA"/>
</dbReference>
<reference evidence="2 3" key="1">
    <citation type="submission" date="2024-03" db="EMBL/GenBank/DDBJ databases">
        <title>Adaptation during the transition from Ophiocordyceps entomopathogen to insect associate is accompanied by gene loss and intensified selection.</title>
        <authorList>
            <person name="Ward C.M."/>
            <person name="Onetto C.A."/>
            <person name="Borneman A.R."/>
        </authorList>
    </citation>
    <scope>NUCLEOTIDE SEQUENCE [LARGE SCALE GENOMIC DNA]</scope>
    <source>
        <strain evidence="2">AWRI1</strain>
        <tissue evidence="2">Single Adult Female</tissue>
    </source>
</reference>
<name>A0AAN9TMI5_9HEMI</name>
<dbReference type="Proteomes" id="UP001367676">
    <property type="component" value="Unassembled WGS sequence"/>
</dbReference>
<dbReference type="Pfam" id="PF07841">
    <property type="entry name" value="DM4_12"/>
    <property type="match status" value="1"/>
</dbReference>
<gene>
    <name evidence="2" type="ORF">V9T40_006569</name>
</gene>
<keyword evidence="1" id="KW-0732">Signal</keyword>
<sequence>MYRLIVFVVFMLFEFRVASNGQSRYLVYPPGFGNKVQFIVGIGVPASNLPTIQSVTWGYVIKTNYVLPTNITEYGDVRSLRKRSARVSRWDFYQSIADVLNRSGLSGEECIKRSICETSQIKFGTDDIIGELLHIMLLPSSTGDTQSDYYRAELVGLNHHISCASVYNQCPVSIVDLISVVRGDFNFGSFPHPM</sequence>
<accession>A0AAN9TMI5</accession>
<protein>
    <submittedName>
        <fullName evidence="2">Uncharacterized protein</fullName>
    </submittedName>
</protein>
<feature type="signal peptide" evidence="1">
    <location>
        <begin position="1"/>
        <end position="21"/>
    </location>
</feature>
<proteinExistence type="predicted"/>
<dbReference type="PANTHER" id="PTHR21398">
    <property type="entry name" value="AGAP007094-PA"/>
    <property type="match status" value="1"/>
</dbReference>
<comment type="caution">
    <text evidence="2">The sequence shown here is derived from an EMBL/GenBank/DDBJ whole genome shotgun (WGS) entry which is preliminary data.</text>
</comment>
<dbReference type="AlphaFoldDB" id="A0AAN9TMI5"/>
<evidence type="ECO:0000313" key="3">
    <source>
        <dbReference type="Proteomes" id="UP001367676"/>
    </source>
</evidence>